<sequence>MDTADSTHLHAPGVGFVLKQYYKPPFSLNAPVRKYHLGIFTSLTHAQEAAQHALQCILSKLIDEGYHGRYCKDIDLKLRVLITVYADIVVNGYLITQENWLSELQMGTIEVWDPSWDAEVHRCSEDALFNSPCSELSEETQCIKDTRPIVRLSVEKPKPVVRLPVSPKSTTPKSSPITSEPLPSPTFIPRPPSVSTIEHTPQLLPTSVQYPEEQQETWSGSLPPLPMSASQPLPAPILPASQHEEELRPEWSRTRPS</sequence>
<gene>
    <name evidence="2" type="ORF">PTTW11_03584</name>
</gene>
<feature type="compositionally biased region" description="Low complexity" evidence="1">
    <location>
        <begin position="164"/>
        <end position="181"/>
    </location>
</feature>
<dbReference type="EMBL" id="HG992979">
    <property type="protein sequence ID" value="CAE7023417.1"/>
    <property type="molecule type" value="Genomic_DNA"/>
</dbReference>
<evidence type="ECO:0000313" key="3">
    <source>
        <dbReference type="Proteomes" id="UP000472372"/>
    </source>
</evidence>
<feature type="compositionally biased region" description="Pro residues" evidence="1">
    <location>
        <begin position="182"/>
        <end position="192"/>
    </location>
</feature>
<proteinExistence type="predicted"/>
<protein>
    <submittedName>
        <fullName evidence="2">Uncharacterized protein</fullName>
    </submittedName>
</protein>
<name>A0A6S6VX74_9PLEO</name>
<organism evidence="2 3">
    <name type="scientific">Pyrenophora teres f. teres</name>
    <dbReference type="NCBI Taxonomy" id="97479"/>
    <lineage>
        <taxon>Eukaryota</taxon>
        <taxon>Fungi</taxon>
        <taxon>Dikarya</taxon>
        <taxon>Ascomycota</taxon>
        <taxon>Pezizomycotina</taxon>
        <taxon>Dothideomycetes</taxon>
        <taxon>Pleosporomycetidae</taxon>
        <taxon>Pleosporales</taxon>
        <taxon>Pleosporineae</taxon>
        <taxon>Pleosporaceae</taxon>
        <taxon>Pyrenophora</taxon>
    </lineage>
</organism>
<reference evidence="2" key="1">
    <citation type="submission" date="2021-02" db="EMBL/GenBank/DDBJ databases">
        <authorList>
            <person name="Syme A R."/>
            <person name="Syme A R."/>
            <person name="Moolhuijzen P."/>
        </authorList>
    </citation>
    <scope>NUCLEOTIDE SEQUENCE</scope>
    <source>
        <strain evidence="2">W1-1</strain>
    </source>
</reference>
<feature type="compositionally biased region" description="Polar residues" evidence="1">
    <location>
        <begin position="193"/>
        <end position="209"/>
    </location>
</feature>
<accession>A0A6S6VX74</accession>
<dbReference type="Proteomes" id="UP000472372">
    <property type="component" value="Chromosome 3"/>
</dbReference>
<dbReference type="AlphaFoldDB" id="A0A6S6VX74"/>
<evidence type="ECO:0000256" key="1">
    <source>
        <dbReference type="SAM" id="MobiDB-lite"/>
    </source>
</evidence>
<evidence type="ECO:0000313" key="2">
    <source>
        <dbReference type="EMBL" id="CAE7023417.1"/>
    </source>
</evidence>
<feature type="compositionally biased region" description="Basic and acidic residues" evidence="1">
    <location>
        <begin position="242"/>
        <end position="257"/>
    </location>
</feature>
<feature type="region of interest" description="Disordered" evidence="1">
    <location>
        <begin position="161"/>
        <end position="257"/>
    </location>
</feature>